<sequence length="249" mass="27618">MVRRGEQPGRRIRERAHEDAEQSRGWWQGPAYDAFSGYLTGDNGPVQASNSNAGHMVAVCKQLLQAYGEIIDVYNQSVQKMADVAVTMSKYAPWKIQNMLRTTEAASNLLSDFASTIAKWEIDHRNALRAYITNSKQTMTEIQAIIEPNDFPSSALIAKKWHYRKDQRSCAVANDDGRAGRPRGGVCCPVRCRLFGGEASSGLFGCRPVHRNARLLCADAAVAGQAALRRWRASASMTKRSRRSRSARG</sequence>
<evidence type="ECO:0000256" key="1">
    <source>
        <dbReference type="SAM" id="MobiDB-lite"/>
    </source>
</evidence>
<feature type="region of interest" description="Disordered" evidence="1">
    <location>
        <begin position="1"/>
        <end position="24"/>
    </location>
</feature>
<dbReference type="RefSeq" id="WP_285571273.1">
    <property type="nucleotide sequence ID" value="NZ_BSTK01000003.1"/>
</dbReference>
<dbReference type="Proteomes" id="UP001165074">
    <property type="component" value="Unassembled WGS sequence"/>
</dbReference>
<dbReference type="AlphaFoldDB" id="A0A9W6S3Y8"/>
<organism evidence="2 3">
    <name type="scientific">Actinoallomurus iriomotensis</name>
    <dbReference type="NCBI Taxonomy" id="478107"/>
    <lineage>
        <taxon>Bacteria</taxon>
        <taxon>Bacillati</taxon>
        <taxon>Actinomycetota</taxon>
        <taxon>Actinomycetes</taxon>
        <taxon>Streptosporangiales</taxon>
        <taxon>Thermomonosporaceae</taxon>
        <taxon>Actinoallomurus</taxon>
    </lineage>
</organism>
<dbReference type="EMBL" id="BSTK01000003">
    <property type="protein sequence ID" value="GLY84955.1"/>
    <property type="molecule type" value="Genomic_DNA"/>
</dbReference>
<protein>
    <submittedName>
        <fullName evidence="2">Uncharacterized protein</fullName>
    </submittedName>
</protein>
<evidence type="ECO:0000313" key="3">
    <source>
        <dbReference type="Proteomes" id="UP001165074"/>
    </source>
</evidence>
<name>A0A9W6S3Y8_9ACTN</name>
<feature type="compositionally biased region" description="Basic and acidic residues" evidence="1">
    <location>
        <begin position="1"/>
        <end position="22"/>
    </location>
</feature>
<evidence type="ECO:0000313" key="2">
    <source>
        <dbReference type="EMBL" id="GLY84955.1"/>
    </source>
</evidence>
<accession>A0A9W6S3Y8</accession>
<keyword evidence="3" id="KW-1185">Reference proteome</keyword>
<reference evidence="2" key="1">
    <citation type="submission" date="2023-03" db="EMBL/GenBank/DDBJ databases">
        <title>Actinoallomurus iriomotensis NBRC 103684.</title>
        <authorList>
            <person name="Ichikawa N."/>
            <person name="Sato H."/>
            <person name="Tonouchi N."/>
        </authorList>
    </citation>
    <scope>NUCLEOTIDE SEQUENCE</scope>
    <source>
        <strain evidence="2">NBRC 103684</strain>
    </source>
</reference>
<gene>
    <name evidence="2" type="ORF">Airi02_028840</name>
</gene>
<proteinExistence type="predicted"/>
<comment type="caution">
    <text evidence="2">The sequence shown here is derived from an EMBL/GenBank/DDBJ whole genome shotgun (WGS) entry which is preliminary data.</text>
</comment>